<dbReference type="AlphaFoldDB" id="A0A6B1FWG9"/>
<feature type="domain" description="Glycosyl-hydrolase family 116 N-terminal" evidence="2">
    <location>
        <begin position="41"/>
        <end position="338"/>
    </location>
</feature>
<dbReference type="Gene3D" id="1.50.10.10">
    <property type="match status" value="1"/>
</dbReference>
<accession>A0A6B1FWG9</accession>
<evidence type="ECO:0000259" key="2">
    <source>
        <dbReference type="Pfam" id="PF12215"/>
    </source>
</evidence>
<sequence length="794" mass="86268">MSDRLFPPHLLHARWHSFEAAGYTEPVTGIVYRGEPRPTCGMPLGGLDTGCIDVEPNGMFGYSTIFNHLVEPRSLLNLPMLGIACRGEDGAAGAWILVSDTLGKRDTPQPSQSAVTFPPTDYAPLYDEIGLAGAAIADSIDYWGHYPVLDMEFACAAPVKVGVRAWSPFVPGDTVVSMAPGAVFEIHLRNPGEVAQSGTLAFNFPGFGPQEGVQRRPLTGPLQGVLVESGRQGDAWEMAYVLAVTDGDAAADGGALNADREAWGRIADGLPAPSPEDSGASLAIPFDLAAGASRTVRVVLAWHAPHWRAGGAPSHEETELFTHMYARHYADAVSTARFLAGNHKQLLRRVIAWQEALYGAEEVPGWLADALINNLHLIPECSIWGQAQPPIGAWCGEEDGLFGLNECPRGCPQIECLPCSFYGNIPLVYFFPEAALSTLRGYKAYQYEDGRPPWIFGGITATVEANRPGYGLSAPDVGYQTVLNGACYVIMVDRYWQVSGDDAALAEFWDSLKLCNDFSMNLRPAYGLAQVMAMPTPGTDSHGLGDTEWFEAPEPGWKGYVTHAGGVRMAQVQIMRRMAEAMGDDDYRARCDAWLEAGATALEEHLWAGEYYLNFNEPETGQKSDLIFGYQLDGQWVTDWHGVAGAFPAARVERTLQTVAENNCALSQSGAVNYATAEGEPAKVGGYGTFSYFPPELYMLAMTYMYNGQQEFGRDLLQRCLHNISCRWGYTWDAPNTVRGDADTGQRAFGADYYQNMMLWAAPAALLNEDLTGPMQAGGLVERGIEAGRAKKTA</sequence>
<gene>
    <name evidence="3" type="ORF">F4148_00455</name>
</gene>
<evidence type="ECO:0000259" key="1">
    <source>
        <dbReference type="Pfam" id="PF04685"/>
    </source>
</evidence>
<dbReference type="GO" id="GO:0005975">
    <property type="term" value="P:carbohydrate metabolic process"/>
    <property type="evidence" value="ECO:0007669"/>
    <property type="project" value="InterPro"/>
</dbReference>
<dbReference type="Pfam" id="PF12215">
    <property type="entry name" value="Glyco_hydr_116N"/>
    <property type="match status" value="1"/>
</dbReference>
<dbReference type="PANTHER" id="PTHR12654">
    <property type="entry name" value="BILE ACID BETA-GLUCOSIDASE-RELATED"/>
    <property type="match status" value="1"/>
</dbReference>
<reference evidence="3" key="1">
    <citation type="submission" date="2019-09" db="EMBL/GenBank/DDBJ databases">
        <title>Characterisation of the sponge microbiome using genome-centric metagenomics.</title>
        <authorList>
            <person name="Engelberts J.P."/>
            <person name="Robbins S.J."/>
            <person name="De Goeij J.M."/>
            <person name="Aranda M."/>
            <person name="Bell S.C."/>
            <person name="Webster N.S."/>
        </authorList>
    </citation>
    <scope>NUCLEOTIDE SEQUENCE</scope>
    <source>
        <strain evidence="3">SB0675_bin_29</strain>
    </source>
</reference>
<evidence type="ECO:0008006" key="4">
    <source>
        <dbReference type="Google" id="ProtNLM"/>
    </source>
</evidence>
<proteinExistence type="predicted"/>
<name>A0A6B1FWG9_9CHLR</name>
<dbReference type="PANTHER" id="PTHR12654:SF0">
    <property type="entry name" value="NON-LYSOSOMAL GLUCOSYLCERAMIDASE"/>
    <property type="match status" value="1"/>
</dbReference>
<feature type="domain" description="Glycosyl-hydrolase family 116 catalytic region" evidence="1">
    <location>
        <begin position="557"/>
        <end position="741"/>
    </location>
</feature>
<organism evidence="3">
    <name type="scientific">Caldilineaceae bacterium SB0675_bin_29</name>
    <dbReference type="NCBI Taxonomy" id="2605266"/>
    <lineage>
        <taxon>Bacteria</taxon>
        <taxon>Bacillati</taxon>
        <taxon>Chloroflexota</taxon>
        <taxon>Caldilineae</taxon>
        <taxon>Caldilineales</taxon>
        <taxon>Caldilineaceae</taxon>
    </lineage>
</organism>
<feature type="non-terminal residue" evidence="3">
    <location>
        <position position="794"/>
    </location>
</feature>
<dbReference type="InterPro" id="IPR024462">
    <property type="entry name" value="GH116_N"/>
</dbReference>
<dbReference type="InterPro" id="IPR008928">
    <property type="entry name" value="6-hairpin_glycosidase_sf"/>
</dbReference>
<dbReference type="GO" id="GO:0008422">
    <property type="term" value="F:beta-glucosidase activity"/>
    <property type="evidence" value="ECO:0007669"/>
    <property type="project" value="TreeGrafter"/>
</dbReference>
<dbReference type="InterPro" id="IPR052566">
    <property type="entry name" value="Non-lysos_glucosylceramidase"/>
</dbReference>
<evidence type="ECO:0000313" key="3">
    <source>
        <dbReference type="EMBL" id="MYH60288.1"/>
    </source>
</evidence>
<comment type="caution">
    <text evidence="3">The sequence shown here is derived from an EMBL/GenBank/DDBJ whole genome shotgun (WGS) entry which is preliminary data.</text>
</comment>
<dbReference type="Pfam" id="PF04685">
    <property type="entry name" value="DUF608"/>
    <property type="match status" value="1"/>
</dbReference>
<protein>
    <recommendedName>
        <fullName evidence="4">Glycosyl-hydrolase family 116 catalytic region domain-containing protein</fullName>
    </recommendedName>
</protein>
<dbReference type="EMBL" id="VYDA01000017">
    <property type="protein sequence ID" value="MYH60288.1"/>
    <property type="molecule type" value="Genomic_DNA"/>
</dbReference>
<dbReference type="InterPro" id="IPR006775">
    <property type="entry name" value="GH116_catalytic"/>
</dbReference>
<dbReference type="InterPro" id="IPR012341">
    <property type="entry name" value="6hp_glycosidase-like_sf"/>
</dbReference>
<dbReference type="SUPFAM" id="SSF48208">
    <property type="entry name" value="Six-hairpin glycosidases"/>
    <property type="match status" value="1"/>
</dbReference>